<organism evidence="1 2">
    <name type="scientific">Cephalotus follicularis</name>
    <name type="common">Albany pitcher plant</name>
    <dbReference type="NCBI Taxonomy" id="3775"/>
    <lineage>
        <taxon>Eukaryota</taxon>
        <taxon>Viridiplantae</taxon>
        <taxon>Streptophyta</taxon>
        <taxon>Embryophyta</taxon>
        <taxon>Tracheophyta</taxon>
        <taxon>Spermatophyta</taxon>
        <taxon>Magnoliopsida</taxon>
        <taxon>eudicotyledons</taxon>
        <taxon>Gunneridae</taxon>
        <taxon>Pentapetalae</taxon>
        <taxon>rosids</taxon>
        <taxon>fabids</taxon>
        <taxon>Oxalidales</taxon>
        <taxon>Cephalotaceae</taxon>
        <taxon>Cephalotus</taxon>
    </lineage>
</organism>
<sequence>MNKLTPMAEISVRRMGLDGVKNNSLHTPFPCQLLEEDVAAFVISASLASASSSESDVFINIRFASSNRPFMTSQRGDSGITITPRATMAAGTAASPSISLQLICSWTPDKA</sequence>
<reference evidence="2" key="1">
    <citation type="submission" date="2016-04" db="EMBL/GenBank/DDBJ databases">
        <title>Cephalotus genome sequencing.</title>
        <authorList>
            <person name="Fukushima K."/>
            <person name="Hasebe M."/>
            <person name="Fang X."/>
        </authorList>
    </citation>
    <scope>NUCLEOTIDE SEQUENCE [LARGE SCALE GENOMIC DNA]</scope>
    <source>
        <strain evidence="2">cv. St1</strain>
    </source>
</reference>
<evidence type="ECO:0000313" key="1">
    <source>
        <dbReference type="EMBL" id="GAV82115.1"/>
    </source>
</evidence>
<proteinExistence type="predicted"/>
<keyword evidence="2" id="KW-1185">Reference proteome</keyword>
<dbReference type="InParanoid" id="A0A1Q3CPM3"/>
<name>A0A1Q3CPM3_CEPFO</name>
<dbReference type="Proteomes" id="UP000187406">
    <property type="component" value="Unassembled WGS sequence"/>
</dbReference>
<dbReference type="AlphaFoldDB" id="A0A1Q3CPM3"/>
<accession>A0A1Q3CPM3</accession>
<protein>
    <submittedName>
        <fullName evidence="1">Uncharacterized protein</fullName>
    </submittedName>
</protein>
<evidence type="ECO:0000313" key="2">
    <source>
        <dbReference type="Proteomes" id="UP000187406"/>
    </source>
</evidence>
<gene>
    <name evidence="1" type="ORF">CFOL_v3_25568</name>
</gene>
<comment type="caution">
    <text evidence="1">The sequence shown here is derived from an EMBL/GenBank/DDBJ whole genome shotgun (WGS) entry which is preliminary data.</text>
</comment>
<dbReference type="EMBL" id="BDDD01002557">
    <property type="protein sequence ID" value="GAV82115.1"/>
    <property type="molecule type" value="Genomic_DNA"/>
</dbReference>